<feature type="transmembrane region" description="Helical" evidence="9">
    <location>
        <begin position="53"/>
        <end position="75"/>
    </location>
</feature>
<dbReference type="AlphaFoldDB" id="A0A316W035"/>
<dbReference type="GO" id="GO:0030943">
    <property type="term" value="F:mitochondrion targeting sequence binding"/>
    <property type="evidence" value="ECO:0007669"/>
    <property type="project" value="TreeGrafter"/>
</dbReference>
<organism evidence="10 11">
    <name type="scientific">Ceraceosorus guamensis</name>
    <dbReference type="NCBI Taxonomy" id="1522189"/>
    <lineage>
        <taxon>Eukaryota</taxon>
        <taxon>Fungi</taxon>
        <taxon>Dikarya</taxon>
        <taxon>Basidiomycota</taxon>
        <taxon>Ustilaginomycotina</taxon>
        <taxon>Exobasidiomycetes</taxon>
        <taxon>Ceraceosorales</taxon>
        <taxon>Ceraceosoraceae</taxon>
        <taxon>Ceraceosorus</taxon>
    </lineage>
</organism>
<reference evidence="10 11" key="1">
    <citation type="journal article" date="2018" name="Mol. Biol. Evol.">
        <title>Broad Genomic Sampling Reveals a Smut Pathogenic Ancestry of the Fungal Clade Ustilaginomycotina.</title>
        <authorList>
            <person name="Kijpornyongpan T."/>
            <person name="Mondo S.J."/>
            <person name="Barry K."/>
            <person name="Sandor L."/>
            <person name="Lee J."/>
            <person name="Lipzen A."/>
            <person name="Pangilinan J."/>
            <person name="LaButti K."/>
            <person name="Hainaut M."/>
            <person name="Henrissat B."/>
            <person name="Grigoriev I.V."/>
            <person name="Spatafora J.W."/>
            <person name="Aime M.C."/>
        </authorList>
    </citation>
    <scope>NUCLEOTIDE SEQUENCE [LARGE SCALE GENOMIC DNA]</scope>
    <source>
        <strain evidence="10 11">MCA 4658</strain>
    </source>
</reference>
<evidence type="ECO:0000256" key="7">
    <source>
        <dbReference type="ARBA" id="ARBA00023128"/>
    </source>
</evidence>
<evidence type="ECO:0000256" key="5">
    <source>
        <dbReference type="ARBA" id="ARBA00022792"/>
    </source>
</evidence>
<evidence type="ECO:0000313" key="11">
    <source>
        <dbReference type="Proteomes" id="UP000245783"/>
    </source>
</evidence>
<dbReference type="Pfam" id="PF02466">
    <property type="entry name" value="Tim17"/>
    <property type="match status" value="1"/>
</dbReference>
<comment type="subunit">
    <text evidence="9">Component of the TIM22 complex.</text>
</comment>
<dbReference type="GO" id="GO:0042721">
    <property type="term" value="C:TIM22 mitochondrial import inner membrane insertion complex"/>
    <property type="evidence" value="ECO:0007669"/>
    <property type="project" value="UniProtKB-UniRule"/>
</dbReference>
<evidence type="ECO:0000256" key="8">
    <source>
        <dbReference type="ARBA" id="ARBA00023136"/>
    </source>
</evidence>
<gene>
    <name evidence="10" type="ORF">IE81DRAFT_347060</name>
</gene>
<name>A0A316W035_9BASI</name>
<dbReference type="GO" id="GO:0045039">
    <property type="term" value="P:protein insertion into mitochondrial inner membrane"/>
    <property type="evidence" value="ECO:0007669"/>
    <property type="project" value="UniProtKB-UniRule"/>
</dbReference>
<comment type="subcellular location">
    <subcellularLocation>
        <location evidence="1 9">Mitochondrion inner membrane</location>
        <topology evidence="1 9">Multi-pass membrane protein</topology>
    </subcellularLocation>
</comment>
<dbReference type="RefSeq" id="XP_025370044.1">
    <property type="nucleotide sequence ID" value="XM_025516113.1"/>
</dbReference>
<dbReference type="OrthoDB" id="75343at2759"/>
<keyword evidence="6 9" id="KW-1133">Transmembrane helix</keyword>
<dbReference type="EMBL" id="KZ819375">
    <property type="protein sequence ID" value="PWN42884.1"/>
    <property type="molecule type" value="Genomic_DNA"/>
</dbReference>
<keyword evidence="9" id="KW-0653">Protein transport</keyword>
<proteinExistence type="inferred from homology"/>
<dbReference type="InterPro" id="IPR039175">
    <property type="entry name" value="TIM22"/>
</dbReference>
<keyword evidence="9" id="KW-0811">Translocation</keyword>
<keyword evidence="5 9" id="KW-0999">Mitochondrion inner membrane</keyword>
<comment type="similarity">
    <text evidence="2 9">Belongs to the Tim17/Tim22/Tim23 family.</text>
</comment>
<keyword evidence="9" id="KW-0813">Transport</keyword>
<dbReference type="PANTHER" id="PTHR14110:SF0">
    <property type="entry name" value="MITOCHONDRIAL IMPORT INNER MEMBRANE TRANSLOCASE SUBUNIT TIM22"/>
    <property type="match status" value="1"/>
</dbReference>
<dbReference type="GO" id="GO:0008320">
    <property type="term" value="F:protein transmembrane transporter activity"/>
    <property type="evidence" value="ECO:0007669"/>
    <property type="project" value="UniProtKB-UniRule"/>
</dbReference>
<evidence type="ECO:0000256" key="3">
    <source>
        <dbReference type="ARBA" id="ARBA00020722"/>
    </source>
</evidence>
<sequence>MSAKMPMVAPIYLPGQEPMPAGTTQEQIDQMAQMQLWTKRASMAMESCPVKCAMSGAAGFALGGFFSLLSASFAIDDPLRRSNMMAANLAAGGAPQPELTTGQQTKLFFKETGKGMYRSAKGFGKVGALYSGIECVIEGYRAKNDIHNAIWGGFFAGAVLARNSGPKAMVGGGVAFAAFSGAIDMYFRRETPEEP</sequence>
<protein>
    <recommendedName>
        <fullName evidence="3 9">Mitochondrial import inner membrane translocase subunit TIM22</fullName>
    </recommendedName>
</protein>
<evidence type="ECO:0000313" key="10">
    <source>
        <dbReference type="EMBL" id="PWN42884.1"/>
    </source>
</evidence>
<evidence type="ECO:0000256" key="4">
    <source>
        <dbReference type="ARBA" id="ARBA00022692"/>
    </source>
</evidence>
<comment type="function">
    <text evidence="9">Essential core component of the TIM22 complex, a complex that mediates the import and insertion of multi-pass transmembrane proteins into the mitochondrial inner membrane. In the TIM22 complex, it constitutes the voltage-activated and signal-gated channel. Forms a twin-pore translocase that uses the membrane potential as external driving force in 2 voltage-dependent steps.</text>
</comment>
<evidence type="ECO:0000256" key="6">
    <source>
        <dbReference type="ARBA" id="ARBA00022989"/>
    </source>
</evidence>
<comment type="caution">
    <text evidence="9">Lacks conserved residue(s) required for the propagation of feature annotation.</text>
</comment>
<evidence type="ECO:0000256" key="1">
    <source>
        <dbReference type="ARBA" id="ARBA00004448"/>
    </source>
</evidence>
<dbReference type="FunCoup" id="A0A316W035">
    <property type="interactions" value="313"/>
</dbReference>
<dbReference type="GeneID" id="37037983"/>
<evidence type="ECO:0000256" key="2">
    <source>
        <dbReference type="ARBA" id="ARBA00008444"/>
    </source>
</evidence>
<accession>A0A316W035</accession>
<keyword evidence="11" id="KW-1185">Reference proteome</keyword>
<keyword evidence="8 9" id="KW-0472">Membrane</keyword>
<keyword evidence="7 9" id="KW-0496">Mitochondrion</keyword>
<dbReference type="PANTHER" id="PTHR14110">
    <property type="entry name" value="MITOCHONDRIAL IMPORT INNER MEMBRANE TRANSLOCASE SUBUNIT TIM22"/>
    <property type="match status" value="1"/>
</dbReference>
<dbReference type="InParanoid" id="A0A316W035"/>
<evidence type="ECO:0000256" key="9">
    <source>
        <dbReference type="RuleBase" id="RU367038"/>
    </source>
</evidence>
<dbReference type="Proteomes" id="UP000245783">
    <property type="component" value="Unassembled WGS sequence"/>
</dbReference>
<keyword evidence="4 9" id="KW-0812">Transmembrane</keyword>
<dbReference type="STRING" id="1522189.A0A316W035"/>